<keyword evidence="4" id="KW-1185">Reference proteome</keyword>
<dbReference type="AlphaFoldDB" id="A0A0P9ITK1"/>
<feature type="region of interest" description="Disordered" evidence="1">
    <location>
        <begin position="157"/>
        <end position="183"/>
    </location>
</feature>
<feature type="compositionally biased region" description="Acidic residues" evidence="1">
    <location>
        <begin position="171"/>
        <end position="180"/>
    </location>
</feature>
<name>A0A0P9ITK1_RHOGW</name>
<sequence length="238" mass="24144">MDAHLRRHSIGSSTGSLSDDLLYSNAHSAPLASSTAFTYQAGPPDTSYAFSDHESPLNDPHSRASSSRRSSFAHSSPLAAVPPSVVPLGTLTTPGTPKAANTATAAPGVGTGRSRARAFSFLGAHDAYGDRHDAAGATPHTGATPFVGSAYDSAFELGDDEGDADSREGDGDGGDSDDDGLEMREVGGAGAAAAAKARTSGYRTRFQPLVSYELAWMAVSAASVLGLTVAAVVLAFVG</sequence>
<feature type="transmembrane region" description="Helical" evidence="2">
    <location>
        <begin position="214"/>
        <end position="237"/>
    </location>
</feature>
<dbReference type="OMA" id="EAHELAW"/>
<proteinExistence type="predicted"/>
<evidence type="ECO:0000256" key="2">
    <source>
        <dbReference type="SAM" id="Phobius"/>
    </source>
</evidence>
<keyword evidence="2" id="KW-0812">Transmembrane</keyword>
<gene>
    <name evidence="3" type="ORF">RHOBADRAFT_55431</name>
</gene>
<keyword evidence="2" id="KW-1133">Transmembrane helix</keyword>
<dbReference type="RefSeq" id="XP_018268784.1">
    <property type="nucleotide sequence ID" value="XM_018417844.1"/>
</dbReference>
<dbReference type="EMBL" id="KQ474085">
    <property type="protein sequence ID" value="KPV72735.1"/>
    <property type="molecule type" value="Genomic_DNA"/>
</dbReference>
<evidence type="ECO:0000256" key="1">
    <source>
        <dbReference type="SAM" id="MobiDB-lite"/>
    </source>
</evidence>
<protein>
    <submittedName>
        <fullName evidence="3">Uncharacterized protein</fullName>
    </submittedName>
</protein>
<feature type="region of interest" description="Disordered" evidence="1">
    <location>
        <begin position="47"/>
        <end position="111"/>
    </location>
</feature>
<keyword evidence="2" id="KW-0472">Membrane</keyword>
<evidence type="ECO:0000313" key="3">
    <source>
        <dbReference type="EMBL" id="KPV72735.1"/>
    </source>
</evidence>
<dbReference type="GeneID" id="28978292"/>
<reference evidence="3 4" key="1">
    <citation type="journal article" date="2015" name="Front. Microbiol.">
        <title>Genome sequence of the plant growth promoting endophytic yeast Rhodotorula graminis WP1.</title>
        <authorList>
            <person name="Firrincieli A."/>
            <person name="Otillar R."/>
            <person name="Salamov A."/>
            <person name="Schmutz J."/>
            <person name="Khan Z."/>
            <person name="Redman R.S."/>
            <person name="Fleck N.D."/>
            <person name="Lindquist E."/>
            <person name="Grigoriev I.V."/>
            <person name="Doty S.L."/>
        </authorList>
    </citation>
    <scope>NUCLEOTIDE SEQUENCE [LARGE SCALE GENOMIC DNA]</scope>
    <source>
        <strain evidence="3 4">WP1</strain>
    </source>
</reference>
<evidence type="ECO:0000313" key="4">
    <source>
        <dbReference type="Proteomes" id="UP000053890"/>
    </source>
</evidence>
<feature type="compositionally biased region" description="Basic and acidic residues" evidence="1">
    <location>
        <begin position="51"/>
        <end position="62"/>
    </location>
</feature>
<organism evidence="3 4">
    <name type="scientific">Rhodotorula graminis (strain WP1)</name>
    <dbReference type="NCBI Taxonomy" id="578459"/>
    <lineage>
        <taxon>Eukaryota</taxon>
        <taxon>Fungi</taxon>
        <taxon>Dikarya</taxon>
        <taxon>Basidiomycota</taxon>
        <taxon>Pucciniomycotina</taxon>
        <taxon>Microbotryomycetes</taxon>
        <taxon>Sporidiobolales</taxon>
        <taxon>Sporidiobolaceae</taxon>
        <taxon>Rhodotorula</taxon>
    </lineage>
</organism>
<dbReference type="Proteomes" id="UP000053890">
    <property type="component" value="Unassembled WGS sequence"/>
</dbReference>
<accession>A0A0P9ITK1</accession>
<feature type="compositionally biased region" description="Low complexity" evidence="1">
    <location>
        <begin position="63"/>
        <end position="108"/>
    </location>
</feature>